<dbReference type="SUPFAM" id="SSF52540">
    <property type="entry name" value="P-loop containing nucleoside triphosphate hydrolases"/>
    <property type="match status" value="1"/>
</dbReference>
<evidence type="ECO:0000256" key="8">
    <source>
        <dbReference type="ARBA" id="ARBA00012016"/>
    </source>
</evidence>
<dbReference type="Gene3D" id="3.40.50.300">
    <property type="entry name" value="P-loop containing nucleotide triphosphate hydrolases"/>
    <property type="match status" value="1"/>
</dbReference>
<evidence type="ECO:0000256" key="17">
    <source>
        <dbReference type="ARBA" id="ARBA00030571"/>
    </source>
</evidence>
<accession>A0A5M4B558</accession>
<dbReference type="EMBL" id="BLAX01000001">
    <property type="protein sequence ID" value="GET35220.1"/>
    <property type="molecule type" value="Genomic_DNA"/>
</dbReference>
<keyword evidence="10" id="KW-0169">Cobalamin biosynthesis</keyword>
<evidence type="ECO:0000256" key="6">
    <source>
        <dbReference type="ARBA" id="ARBA00005159"/>
    </source>
</evidence>
<dbReference type="PIRSF" id="PIRSF006135">
    <property type="entry name" value="CobU"/>
    <property type="match status" value="1"/>
</dbReference>
<keyword evidence="21" id="KW-1185">Reference proteome</keyword>
<dbReference type="Pfam" id="PF02283">
    <property type="entry name" value="CobU"/>
    <property type="match status" value="1"/>
</dbReference>
<protein>
    <recommendedName>
        <fullName evidence="16">Adenosylcobinamide kinase</fullName>
        <ecNumber evidence="8">2.7.1.156</ecNumber>
        <ecNumber evidence="9">2.7.7.62</ecNumber>
    </recommendedName>
    <alternativeName>
        <fullName evidence="17">Adenosylcobinamide-phosphate guanylyltransferase</fullName>
    </alternativeName>
</protein>
<reference evidence="20 21" key="1">
    <citation type="submission" date="2019-10" db="EMBL/GenBank/DDBJ databases">
        <title>Prolixibacter strains distinguished by the presence of nitrate reductase genes were adept at nitrate-dependent anaerobic corrosion of metallic iron and carbon steel.</title>
        <authorList>
            <person name="Iino T."/>
            <person name="Shono N."/>
            <person name="Ito K."/>
            <person name="Nakamura R."/>
            <person name="Sueoka K."/>
            <person name="Harayama S."/>
            <person name="Ohkuma M."/>
        </authorList>
    </citation>
    <scope>NUCLEOTIDE SEQUENCE [LARGE SCALE GENOMIC DNA]</scope>
    <source>
        <strain evidence="20 21">JCM 13498</strain>
    </source>
</reference>
<dbReference type="InterPro" id="IPR003203">
    <property type="entry name" value="CobU/CobP"/>
</dbReference>
<evidence type="ECO:0000256" key="7">
    <source>
        <dbReference type="ARBA" id="ARBA00007490"/>
    </source>
</evidence>
<proteinExistence type="inferred from homology"/>
<gene>
    <name evidence="20" type="ORF">PbJCM13498_40830</name>
</gene>
<evidence type="ECO:0000256" key="2">
    <source>
        <dbReference type="ARBA" id="ARBA00000711"/>
    </source>
</evidence>
<evidence type="ECO:0000256" key="19">
    <source>
        <dbReference type="PIRSR" id="PIRSR006135-2"/>
    </source>
</evidence>
<evidence type="ECO:0000313" key="20">
    <source>
        <dbReference type="EMBL" id="GET35220.1"/>
    </source>
</evidence>
<evidence type="ECO:0000256" key="1">
    <source>
        <dbReference type="ARBA" id="ARBA00000312"/>
    </source>
</evidence>
<dbReference type="InterPro" id="IPR027417">
    <property type="entry name" value="P-loop_NTPase"/>
</dbReference>
<dbReference type="OrthoDB" id="9799422at2"/>
<dbReference type="PANTHER" id="PTHR34848:SF1">
    <property type="entry name" value="BIFUNCTIONAL ADENOSYLCOBALAMIN BIOSYNTHESIS PROTEIN COBU"/>
    <property type="match status" value="1"/>
</dbReference>
<evidence type="ECO:0000256" key="11">
    <source>
        <dbReference type="ARBA" id="ARBA00022679"/>
    </source>
</evidence>
<comment type="caution">
    <text evidence="20">The sequence shown here is derived from an EMBL/GenBank/DDBJ whole genome shotgun (WGS) entry which is preliminary data.</text>
</comment>
<evidence type="ECO:0000256" key="18">
    <source>
        <dbReference type="PIRSR" id="PIRSR006135-1"/>
    </source>
</evidence>
<comment type="function">
    <text evidence="4">Catalyzes ATP-dependent phosphorylation of adenosylcobinamide and addition of GMP to adenosylcobinamide phosphate.</text>
</comment>
<evidence type="ECO:0000313" key="21">
    <source>
        <dbReference type="Proteomes" id="UP000391834"/>
    </source>
</evidence>
<evidence type="ECO:0000256" key="15">
    <source>
        <dbReference type="ARBA" id="ARBA00023134"/>
    </source>
</evidence>
<feature type="binding site" evidence="19">
    <location>
        <position position="80"/>
    </location>
    <ligand>
        <name>GTP</name>
        <dbReference type="ChEBI" id="CHEBI:37565"/>
    </ligand>
</feature>
<comment type="catalytic activity">
    <reaction evidence="1">
        <text>adenosylcob(III)inamide + ATP = adenosylcob(III)inamide phosphate + ADP + H(+)</text>
        <dbReference type="Rhea" id="RHEA:15769"/>
        <dbReference type="ChEBI" id="CHEBI:2480"/>
        <dbReference type="ChEBI" id="CHEBI:15378"/>
        <dbReference type="ChEBI" id="CHEBI:30616"/>
        <dbReference type="ChEBI" id="CHEBI:58502"/>
        <dbReference type="ChEBI" id="CHEBI:456216"/>
        <dbReference type="EC" id="2.7.1.156"/>
    </reaction>
</comment>
<comment type="catalytic activity">
    <reaction evidence="3">
        <text>adenosylcob(III)inamide + GTP = adenosylcob(III)inamide phosphate + GDP + H(+)</text>
        <dbReference type="Rhea" id="RHEA:15765"/>
        <dbReference type="ChEBI" id="CHEBI:2480"/>
        <dbReference type="ChEBI" id="CHEBI:15378"/>
        <dbReference type="ChEBI" id="CHEBI:37565"/>
        <dbReference type="ChEBI" id="CHEBI:58189"/>
        <dbReference type="ChEBI" id="CHEBI:58502"/>
        <dbReference type="EC" id="2.7.1.156"/>
    </reaction>
</comment>
<dbReference type="GO" id="GO:0005525">
    <property type="term" value="F:GTP binding"/>
    <property type="evidence" value="ECO:0007669"/>
    <property type="project" value="UniProtKB-KW"/>
</dbReference>
<dbReference type="GO" id="GO:0005524">
    <property type="term" value="F:ATP binding"/>
    <property type="evidence" value="ECO:0007669"/>
    <property type="project" value="UniProtKB-KW"/>
</dbReference>
<comment type="similarity">
    <text evidence="7">Belongs to the CobU/CobP family.</text>
</comment>
<evidence type="ECO:0000256" key="14">
    <source>
        <dbReference type="ARBA" id="ARBA00022840"/>
    </source>
</evidence>
<dbReference type="Proteomes" id="UP000391834">
    <property type="component" value="Unassembled WGS sequence"/>
</dbReference>
<feature type="binding site" evidence="19">
    <location>
        <begin position="9"/>
        <end position="16"/>
    </location>
    <ligand>
        <name>GTP</name>
        <dbReference type="ChEBI" id="CHEBI:37565"/>
    </ligand>
</feature>
<dbReference type="GO" id="GO:0043752">
    <property type="term" value="F:adenosylcobinamide kinase activity"/>
    <property type="evidence" value="ECO:0007669"/>
    <property type="project" value="UniProtKB-EC"/>
</dbReference>
<keyword evidence="15 19" id="KW-0342">GTP-binding</keyword>
<evidence type="ECO:0000256" key="5">
    <source>
        <dbReference type="ARBA" id="ARBA00004692"/>
    </source>
</evidence>
<feature type="active site" description="GMP-histidine intermediate" evidence="18">
    <location>
        <position position="50"/>
    </location>
</feature>
<evidence type="ECO:0000256" key="13">
    <source>
        <dbReference type="ARBA" id="ARBA00022777"/>
    </source>
</evidence>
<comment type="pathway">
    <text evidence="5">Cofactor biosynthesis; adenosylcobalamin biosynthesis; adenosylcobalamin from cob(II)yrinate a,c-diamide: step 6/7.</text>
</comment>
<dbReference type="GO" id="GO:0009236">
    <property type="term" value="P:cobalamin biosynthetic process"/>
    <property type="evidence" value="ECO:0007669"/>
    <property type="project" value="UniProtKB-UniPathway"/>
</dbReference>
<evidence type="ECO:0000256" key="12">
    <source>
        <dbReference type="ARBA" id="ARBA00022741"/>
    </source>
</evidence>
<dbReference type="AlphaFoldDB" id="A0A5M4B558"/>
<dbReference type="EC" id="2.7.1.156" evidence="8"/>
<evidence type="ECO:0000256" key="4">
    <source>
        <dbReference type="ARBA" id="ARBA00003889"/>
    </source>
</evidence>
<dbReference type="PANTHER" id="PTHR34848">
    <property type="match status" value="1"/>
</dbReference>
<dbReference type="CDD" id="cd00544">
    <property type="entry name" value="CobU"/>
    <property type="match status" value="1"/>
</dbReference>
<keyword evidence="13 20" id="KW-0418">Kinase</keyword>
<evidence type="ECO:0000256" key="9">
    <source>
        <dbReference type="ARBA" id="ARBA00012523"/>
    </source>
</evidence>
<feature type="binding site" evidence="19">
    <location>
        <position position="62"/>
    </location>
    <ligand>
        <name>GTP</name>
        <dbReference type="ChEBI" id="CHEBI:37565"/>
    </ligand>
</feature>
<evidence type="ECO:0000256" key="3">
    <source>
        <dbReference type="ARBA" id="ARBA00001522"/>
    </source>
</evidence>
<keyword evidence="12 19" id="KW-0547">Nucleotide-binding</keyword>
<evidence type="ECO:0000256" key="10">
    <source>
        <dbReference type="ARBA" id="ARBA00022573"/>
    </source>
</evidence>
<dbReference type="UniPathway" id="UPA00148">
    <property type="reaction ID" value="UER00236"/>
</dbReference>
<evidence type="ECO:0000256" key="16">
    <source>
        <dbReference type="ARBA" id="ARBA00029570"/>
    </source>
</evidence>
<comment type="catalytic activity">
    <reaction evidence="2">
        <text>adenosylcob(III)inamide phosphate + GTP + H(+) = adenosylcob(III)inamide-GDP + diphosphate</text>
        <dbReference type="Rhea" id="RHEA:22712"/>
        <dbReference type="ChEBI" id="CHEBI:15378"/>
        <dbReference type="ChEBI" id="CHEBI:33019"/>
        <dbReference type="ChEBI" id="CHEBI:37565"/>
        <dbReference type="ChEBI" id="CHEBI:58502"/>
        <dbReference type="ChEBI" id="CHEBI:60487"/>
        <dbReference type="EC" id="2.7.7.62"/>
    </reaction>
</comment>
<feature type="binding site" evidence="19">
    <location>
        <begin position="34"/>
        <end position="36"/>
    </location>
    <ligand>
        <name>GTP</name>
        <dbReference type="ChEBI" id="CHEBI:37565"/>
    </ligand>
</feature>
<name>A0A5M4B558_9BACT</name>
<organism evidence="20 21">
    <name type="scientific">Prolixibacter bellariivorans</name>
    <dbReference type="NCBI Taxonomy" id="314319"/>
    <lineage>
        <taxon>Bacteria</taxon>
        <taxon>Pseudomonadati</taxon>
        <taxon>Bacteroidota</taxon>
        <taxon>Bacteroidia</taxon>
        <taxon>Marinilabiliales</taxon>
        <taxon>Prolixibacteraceae</taxon>
        <taxon>Prolixibacter</taxon>
    </lineage>
</organism>
<keyword evidence="11 20" id="KW-0808">Transferase</keyword>
<dbReference type="RefSeq" id="WP_025866081.1">
    <property type="nucleotide sequence ID" value="NZ_BLAX01000001.1"/>
</dbReference>
<dbReference type="GO" id="GO:0008820">
    <property type="term" value="F:cobinamide phosphate guanylyltransferase activity"/>
    <property type="evidence" value="ECO:0007669"/>
    <property type="project" value="UniProtKB-EC"/>
</dbReference>
<keyword evidence="14" id="KW-0067">ATP-binding</keyword>
<comment type="pathway">
    <text evidence="6">Cofactor biosynthesis; adenosylcobalamin biosynthesis; adenosylcobalamin from cob(II)yrinate a,c-diamide: step 5/7.</text>
</comment>
<dbReference type="NCBIfam" id="NF004469">
    <property type="entry name" value="PRK05800.1"/>
    <property type="match status" value="1"/>
</dbReference>
<sequence length="169" mass="19457">MANVIFITGGQRSGKSSFAQQKAEELAPGPVYVATARVWDEEFRQRIQRHQHDRGPHWTTIEEEKYLSQPDLTGRVVVLDCVTLWLTNFFVDNDFNTEQSLEQAKAEWKQLIEQDFTLLVVSNEIGMGIIPDKEMTRHFADLQGWMNQFIARTANEVYLMVSGIPVKIK</sequence>
<dbReference type="EC" id="2.7.7.62" evidence="9"/>